<dbReference type="InterPro" id="IPR013785">
    <property type="entry name" value="Aldolase_TIM"/>
</dbReference>
<evidence type="ECO:0000313" key="13">
    <source>
        <dbReference type="Proteomes" id="UP001321473"/>
    </source>
</evidence>
<dbReference type="InterPro" id="IPR035373">
    <property type="entry name" value="Melibiase/NAGA_C"/>
</dbReference>
<evidence type="ECO:0000259" key="11">
    <source>
        <dbReference type="Pfam" id="PF17450"/>
    </source>
</evidence>
<protein>
    <recommendedName>
        <fullName evidence="10">Alpha-galactosidase</fullName>
        <ecNumber evidence="10">3.2.1.-</ecNumber>
    </recommendedName>
</protein>
<comment type="subcellular location">
    <subcellularLocation>
        <location evidence="1">Lysosome</location>
    </subcellularLocation>
</comment>
<dbReference type="AlphaFoldDB" id="A0AAQ4DAZ8"/>
<keyword evidence="7" id="KW-0325">Glycoprotein</keyword>
<sequence>MAERMVYDGYKDAGYEYLIIDDCWSFYYRSQGKLIADPRRFPRGMKFVAHEVHYRGLKLGIYTDIGTQTCAGFPGSFGYYKADAETFAEWGVDYIKVDGCSADPKQMDDLYTELGQAIRSTGRDIVYSCEWPLYQQKAGITPNYKNISKTCNTWRNYDDIGYSWDSIYGAVEYEAANQDILTEVSGPGAWTDPDAIVVGNYGLTIEQQRLQMAFWAVMAAPMIMSNDLRSIDKESKELILNKYIIAVNQDPLGKMGRRLSKINNTDVWTRWVSPKLPDGRMSMAVLVHNANAFGGPMRVVLGISDLGLDSAAGYQVNDLVHDNALVGVFYPHQSIIVTVPPLDIFFFKATVNQA</sequence>
<evidence type="ECO:0000256" key="1">
    <source>
        <dbReference type="ARBA" id="ARBA00004371"/>
    </source>
</evidence>
<dbReference type="GO" id="GO:0006629">
    <property type="term" value="P:lipid metabolic process"/>
    <property type="evidence" value="ECO:0007669"/>
    <property type="project" value="UniProtKB-KW"/>
</dbReference>
<evidence type="ECO:0000256" key="7">
    <source>
        <dbReference type="ARBA" id="ARBA00023180"/>
    </source>
</evidence>
<dbReference type="PROSITE" id="PS00512">
    <property type="entry name" value="ALPHA_GALACTOSIDASE"/>
    <property type="match status" value="1"/>
</dbReference>
<dbReference type="InterPro" id="IPR013780">
    <property type="entry name" value="Glyco_hydro_b"/>
</dbReference>
<dbReference type="GO" id="GO:0004557">
    <property type="term" value="F:alpha-galactosidase activity"/>
    <property type="evidence" value="ECO:0007669"/>
    <property type="project" value="TreeGrafter"/>
</dbReference>
<comment type="subunit">
    <text evidence="3 10">Homodimer.</text>
</comment>
<dbReference type="GO" id="GO:0016139">
    <property type="term" value="P:glycoside catabolic process"/>
    <property type="evidence" value="ECO:0007669"/>
    <property type="project" value="TreeGrafter"/>
</dbReference>
<accession>A0AAQ4DAZ8</accession>
<keyword evidence="13" id="KW-1185">Reference proteome</keyword>
<organism evidence="12 13">
    <name type="scientific">Amblyomma americanum</name>
    <name type="common">Lone star tick</name>
    <dbReference type="NCBI Taxonomy" id="6943"/>
    <lineage>
        <taxon>Eukaryota</taxon>
        <taxon>Metazoa</taxon>
        <taxon>Ecdysozoa</taxon>
        <taxon>Arthropoda</taxon>
        <taxon>Chelicerata</taxon>
        <taxon>Arachnida</taxon>
        <taxon>Acari</taxon>
        <taxon>Parasitiformes</taxon>
        <taxon>Ixodida</taxon>
        <taxon>Ixodoidea</taxon>
        <taxon>Ixodidae</taxon>
        <taxon>Amblyomminae</taxon>
        <taxon>Amblyomma</taxon>
    </lineage>
</organism>
<dbReference type="EMBL" id="JARKHS020032793">
    <property type="protein sequence ID" value="KAK8759638.1"/>
    <property type="molecule type" value="Genomic_DNA"/>
</dbReference>
<feature type="domain" description="Alpha galactosidase A C-terminal" evidence="11">
    <location>
        <begin position="253"/>
        <end position="341"/>
    </location>
</feature>
<evidence type="ECO:0000256" key="8">
    <source>
        <dbReference type="ARBA" id="ARBA00023228"/>
    </source>
</evidence>
<dbReference type="FunFam" id="3.20.20.70:FF:000197">
    <property type="entry name" value="Alpha-galactosidase"/>
    <property type="match status" value="1"/>
</dbReference>
<dbReference type="SUPFAM" id="SSF51445">
    <property type="entry name" value="(Trans)glycosidases"/>
    <property type="match status" value="1"/>
</dbReference>
<dbReference type="EC" id="3.2.1.-" evidence="10"/>
<evidence type="ECO:0000256" key="5">
    <source>
        <dbReference type="ARBA" id="ARBA00023098"/>
    </source>
</evidence>
<gene>
    <name evidence="12" type="ORF">V5799_002729</name>
</gene>
<dbReference type="GO" id="GO:0005764">
    <property type="term" value="C:lysosome"/>
    <property type="evidence" value="ECO:0007669"/>
    <property type="project" value="UniProtKB-SubCell"/>
</dbReference>
<keyword evidence="4 10" id="KW-0378">Hydrolase</keyword>
<comment type="caution">
    <text evidence="12">The sequence shown here is derived from an EMBL/GenBank/DDBJ whole genome shotgun (WGS) entry which is preliminary data.</text>
</comment>
<evidence type="ECO:0000256" key="10">
    <source>
        <dbReference type="RuleBase" id="RU361168"/>
    </source>
</evidence>
<evidence type="ECO:0000256" key="3">
    <source>
        <dbReference type="ARBA" id="ARBA00011738"/>
    </source>
</evidence>
<comment type="similarity">
    <text evidence="2 10">Belongs to the glycosyl hydrolase 27 family.</text>
</comment>
<keyword evidence="6 10" id="KW-1015">Disulfide bond</keyword>
<dbReference type="PANTHER" id="PTHR11452:SF83">
    <property type="entry name" value="ALPHA-GALACTOSIDASE"/>
    <property type="match status" value="1"/>
</dbReference>
<keyword evidence="9 10" id="KW-0326">Glycosidase</keyword>
<name>A0AAQ4DAZ8_AMBAM</name>
<dbReference type="Proteomes" id="UP001321473">
    <property type="component" value="Unassembled WGS sequence"/>
</dbReference>
<dbReference type="Gene3D" id="2.60.40.1180">
    <property type="entry name" value="Golgi alpha-mannosidase II"/>
    <property type="match status" value="1"/>
</dbReference>
<evidence type="ECO:0000256" key="6">
    <source>
        <dbReference type="ARBA" id="ARBA00023157"/>
    </source>
</evidence>
<dbReference type="InterPro" id="IPR017853">
    <property type="entry name" value="GH"/>
</dbReference>
<dbReference type="PRINTS" id="PR00740">
    <property type="entry name" value="GLHYDRLASE27"/>
</dbReference>
<evidence type="ECO:0000256" key="4">
    <source>
        <dbReference type="ARBA" id="ARBA00022801"/>
    </source>
</evidence>
<evidence type="ECO:0000256" key="2">
    <source>
        <dbReference type="ARBA" id="ARBA00009743"/>
    </source>
</evidence>
<dbReference type="SUPFAM" id="SSF51011">
    <property type="entry name" value="Glycosyl hydrolase domain"/>
    <property type="match status" value="1"/>
</dbReference>
<dbReference type="GO" id="GO:0009311">
    <property type="term" value="P:oligosaccharide metabolic process"/>
    <property type="evidence" value="ECO:0007669"/>
    <property type="project" value="TreeGrafter"/>
</dbReference>
<dbReference type="InterPro" id="IPR000111">
    <property type="entry name" value="Glyco_hydro_27/36_CS"/>
</dbReference>
<dbReference type="Pfam" id="PF16499">
    <property type="entry name" value="Melibiase_2"/>
    <property type="match status" value="1"/>
</dbReference>
<dbReference type="Pfam" id="PF17450">
    <property type="entry name" value="Melibiase_2_C"/>
    <property type="match status" value="1"/>
</dbReference>
<dbReference type="Gene3D" id="3.20.20.70">
    <property type="entry name" value="Aldolase class I"/>
    <property type="match status" value="1"/>
</dbReference>
<reference evidence="12 13" key="1">
    <citation type="journal article" date="2023" name="Arcadia Sci">
        <title>De novo assembly of a long-read Amblyomma americanum tick genome.</title>
        <authorList>
            <person name="Chou S."/>
            <person name="Poskanzer K.E."/>
            <person name="Rollins M."/>
            <person name="Thuy-Boun P.S."/>
        </authorList>
    </citation>
    <scope>NUCLEOTIDE SEQUENCE [LARGE SCALE GENOMIC DNA]</scope>
    <source>
        <strain evidence="12">F_SG_1</strain>
        <tissue evidence="12">Salivary glands</tissue>
    </source>
</reference>
<evidence type="ECO:0000313" key="12">
    <source>
        <dbReference type="EMBL" id="KAK8759638.1"/>
    </source>
</evidence>
<dbReference type="CDD" id="cd14792">
    <property type="entry name" value="GH27"/>
    <property type="match status" value="1"/>
</dbReference>
<keyword evidence="8" id="KW-0458">Lysosome</keyword>
<dbReference type="InterPro" id="IPR002241">
    <property type="entry name" value="Glyco_hydro_27"/>
</dbReference>
<proteinExistence type="inferred from homology"/>
<keyword evidence="5" id="KW-0443">Lipid metabolism</keyword>
<evidence type="ECO:0000256" key="9">
    <source>
        <dbReference type="ARBA" id="ARBA00023295"/>
    </source>
</evidence>
<dbReference type="PANTHER" id="PTHR11452">
    <property type="entry name" value="ALPHA-GALACTOSIDASE/ALPHA-N-ACETYLGALACTOSAMINIDASE"/>
    <property type="match status" value="1"/>
</dbReference>